<dbReference type="PIRSF" id="PIRSF002741">
    <property type="entry name" value="MppA"/>
    <property type="match status" value="1"/>
</dbReference>
<protein>
    <recommendedName>
        <fullName evidence="1">Solute-binding protein family 5 domain-containing protein</fullName>
    </recommendedName>
</protein>
<dbReference type="PANTHER" id="PTHR30290">
    <property type="entry name" value="PERIPLASMIC BINDING COMPONENT OF ABC TRANSPORTER"/>
    <property type="match status" value="1"/>
</dbReference>
<name>A0A381QXF8_9ZZZZ</name>
<dbReference type="Gene3D" id="3.40.190.10">
    <property type="entry name" value="Periplasmic binding protein-like II"/>
    <property type="match status" value="1"/>
</dbReference>
<organism evidence="2">
    <name type="scientific">marine metagenome</name>
    <dbReference type="NCBI Taxonomy" id="408172"/>
    <lineage>
        <taxon>unclassified sequences</taxon>
        <taxon>metagenomes</taxon>
        <taxon>ecological metagenomes</taxon>
    </lineage>
</organism>
<feature type="domain" description="Solute-binding protein family 5" evidence="1">
    <location>
        <begin position="63"/>
        <end position="426"/>
    </location>
</feature>
<dbReference type="Pfam" id="PF00496">
    <property type="entry name" value="SBP_bac_5"/>
    <property type="match status" value="1"/>
</dbReference>
<reference evidence="2" key="1">
    <citation type="submission" date="2018-05" db="EMBL/GenBank/DDBJ databases">
        <authorList>
            <person name="Lanie J.A."/>
            <person name="Ng W.-L."/>
            <person name="Kazmierczak K.M."/>
            <person name="Andrzejewski T.M."/>
            <person name="Davidsen T.M."/>
            <person name="Wayne K.J."/>
            <person name="Tettelin H."/>
            <person name="Glass J.I."/>
            <person name="Rusch D."/>
            <person name="Podicherti R."/>
            <person name="Tsui H.-C.T."/>
            <person name="Winkler M.E."/>
        </authorList>
    </citation>
    <scope>NUCLEOTIDE SEQUENCE</scope>
</reference>
<dbReference type="EMBL" id="UINC01001570">
    <property type="protein sequence ID" value="SUZ83850.1"/>
    <property type="molecule type" value="Genomic_DNA"/>
</dbReference>
<evidence type="ECO:0000313" key="2">
    <source>
        <dbReference type="EMBL" id="SUZ83850.1"/>
    </source>
</evidence>
<dbReference type="InterPro" id="IPR039424">
    <property type="entry name" value="SBP_5"/>
</dbReference>
<proteinExistence type="predicted"/>
<dbReference type="GO" id="GO:0042597">
    <property type="term" value="C:periplasmic space"/>
    <property type="evidence" value="ECO:0007669"/>
    <property type="project" value="UniProtKB-ARBA"/>
</dbReference>
<dbReference type="InterPro" id="IPR030678">
    <property type="entry name" value="Peptide/Ni-bd"/>
</dbReference>
<dbReference type="Gene3D" id="3.10.105.10">
    <property type="entry name" value="Dipeptide-binding Protein, Domain 3"/>
    <property type="match status" value="1"/>
</dbReference>
<sequence length="541" mass="59990">MPKATQVPAAGRAAPAGTLNYGTKETGIFQGHPKEASSPRIQFLSTSIGEGLVRVADDLSGAPQLAEAWEISDDFLTWTWHIQPGVEFHKGYGAVTAEDAVYSLKMFYEGALLARAGFIGSYMGFDEDPEIGASTTILDDLTFEVFTGEPWVPARVYEFLRTGGGVSNWTVSKKQSEELGIEKASVDIASTGPWEVTDHSSGEFWKFDAVEDHWRQTPYFDELVLWTIPEESARVAGFQTGNLDTFAMDFDSIPTAEKVEGAIMKGVPNAGQAGINWYGQTYGVDRDGNEYEHYDCEQAWVSCDADINSKEWADAVLVRKAMNIAIDRQTIVDTLLSGYGKPQSLRDWMGHEARANPDWNYEYDPVKAKQMLDEAGYPDGFSITLTPAIRGAPAEVETCQSLAQYWEAIGISVNIQNVPYATIRPSLITRKYQGITCLTVGVRLTPLIGASNYPITSTYSYGTHHPKLDEIFGRAKVQVDPKKIEAGELEFYNFMWENAMAASIYVHEGVWPIGPRLDPNFEPADFADVRTPTNFESVRHR</sequence>
<dbReference type="CDD" id="cd00995">
    <property type="entry name" value="PBP2_NikA_DppA_OppA_like"/>
    <property type="match status" value="1"/>
</dbReference>
<accession>A0A381QXF8</accession>
<evidence type="ECO:0000259" key="1">
    <source>
        <dbReference type="Pfam" id="PF00496"/>
    </source>
</evidence>
<dbReference type="GO" id="GO:0043190">
    <property type="term" value="C:ATP-binding cassette (ABC) transporter complex"/>
    <property type="evidence" value="ECO:0007669"/>
    <property type="project" value="InterPro"/>
</dbReference>
<dbReference type="GO" id="GO:1904680">
    <property type="term" value="F:peptide transmembrane transporter activity"/>
    <property type="evidence" value="ECO:0007669"/>
    <property type="project" value="TreeGrafter"/>
</dbReference>
<dbReference type="AlphaFoldDB" id="A0A381QXF8"/>
<gene>
    <name evidence="2" type="ORF">METZ01_LOCUS36704</name>
</gene>
<dbReference type="GO" id="GO:0015833">
    <property type="term" value="P:peptide transport"/>
    <property type="evidence" value="ECO:0007669"/>
    <property type="project" value="TreeGrafter"/>
</dbReference>
<dbReference type="InterPro" id="IPR000914">
    <property type="entry name" value="SBP_5_dom"/>
</dbReference>
<dbReference type="SUPFAM" id="SSF53850">
    <property type="entry name" value="Periplasmic binding protein-like II"/>
    <property type="match status" value="1"/>
</dbReference>